<reference evidence="2" key="1">
    <citation type="submission" date="2023-02" db="EMBL/GenBank/DDBJ databases">
        <title>Genome of Flavobacteriaceae gen. nov. sp. strain F89.</title>
        <authorList>
            <person name="Wang Y."/>
        </authorList>
    </citation>
    <scope>NUCLEOTIDE SEQUENCE</scope>
    <source>
        <strain evidence="2">F89</strain>
    </source>
</reference>
<evidence type="ECO:0000313" key="3">
    <source>
        <dbReference type="Proteomes" id="UP001200642"/>
    </source>
</evidence>
<organism evidence="2 3">
    <name type="scientific">Cerina litoralis</name>
    <dbReference type="NCBI Taxonomy" id="2874477"/>
    <lineage>
        <taxon>Bacteria</taxon>
        <taxon>Pseudomonadati</taxon>
        <taxon>Bacteroidota</taxon>
        <taxon>Flavobacteriia</taxon>
        <taxon>Flavobacteriales</taxon>
        <taxon>Flavobacteriaceae</taxon>
        <taxon>Cerina</taxon>
    </lineage>
</organism>
<evidence type="ECO:0008006" key="4">
    <source>
        <dbReference type="Google" id="ProtNLM"/>
    </source>
</evidence>
<keyword evidence="1" id="KW-0812">Transmembrane</keyword>
<comment type="caution">
    <text evidence="2">The sequence shown here is derived from an EMBL/GenBank/DDBJ whole genome shotgun (WGS) entry which is preliminary data.</text>
</comment>
<evidence type="ECO:0000313" key="2">
    <source>
        <dbReference type="EMBL" id="MCG2459266.1"/>
    </source>
</evidence>
<keyword evidence="3" id="KW-1185">Reference proteome</keyword>
<dbReference type="Gene3D" id="1.20.1740.10">
    <property type="entry name" value="Amino acid/polyamine transporter I"/>
    <property type="match status" value="1"/>
</dbReference>
<dbReference type="AlphaFoldDB" id="A0AAE3ET76"/>
<protein>
    <recommendedName>
        <fullName evidence="4">Amino acid permease</fullName>
    </recommendedName>
</protein>
<keyword evidence="1" id="KW-0472">Membrane</keyword>
<dbReference type="Proteomes" id="UP001200642">
    <property type="component" value="Unassembled WGS sequence"/>
</dbReference>
<feature type="transmembrane region" description="Helical" evidence="1">
    <location>
        <begin position="78"/>
        <end position="98"/>
    </location>
</feature>
<name>A0AAE3ET76_9FLAO</name>
<feature type="transmembrane region" description="Helical" evidence="1">
    <location>
        <begin position="104"/>
        <end position="122"/>
    </location>
</feature>
<accession>A0AAE3ET76</accession>
<gene>
    <name evidence="2" type="ORF">K8352_00735</name>
</gene>
<feature type="transmembrane region" description="Helical" evidence="1">
    <location>
        <begin position="44"/>
        <end position="66"/>
    </location>
</feature>
<keyword evidence="1" id="KW-1133">Transmembrane helix</keyword>
<proteinExistence type="predicted"/>
<sequence>MIDTKTEEGLKRVIGVPGVALTIVNYTIGAGIFVFSVLGGFQQLAVLASSSILIIYLTVILATVQLRTKEQDISEKTFRMPGGLIIPLIGIAAIVWLLTGLGKWEILSTLIFVAIVLAIYFLTIEFREKGVVGSLEKLEE</sequence>
<dbReference type="EMBL" id="JAIRBC010000001">
    <property type="protein sequence ID" value="MCG2459266.1"/>
    <property type="molecule type" value="Genomic_DNA"/>
</dbReference>
<feature type="transmembrane region" description="Helical" evidence="1">
    <location>
        <begin position="12"/>
        <end position="38"/>
    </location>
</feature>
<evidence type="ECO:0000256" key="1">
    <source>
        <dbReference type="SAM" id="Phobius"/>
    </source>
</evidence>
<dbReference type="RefSeq" id="WP_317900415.1">
    <property type="nucleotide sequence ID" value="NZ_JAIRBC010000001.1"/>
</dbReference>